<accession>I3W1V3</accession>
<geneLocation type="plasmid" evidence="1">
    <name>pJ353-116</name>
</geneLocation>
<keyword evidence="1" id="KW-0614">Plasmid</keyword>
<name>I3W1V3_9MICC</name>
<proteinExistence type="predicted"/>
<protein>
    <submittedName>
        <fullName evidence="1">Uncharacterized protein</fullName>
    </submittedName>
</protein>
<sequence length="83" mass="9261">MIDRSLLMHKSIQNVVIDLLRVFKAAEELPRCRPLCPRGRGPSQKRSFLTSLLDALQHASNTAGTRLILQANYLATAMKLLST</sequence>
<reference evidence="1" key="1">
    <citation type="submission" date="2012-01" db="EMBL/GenBank/DDBJ databases">
        <authorList>
            <person name="Summers A.O."/>
            <person name="Wireman J."/>
        </authorList>
    </citation>
    <scope>NUCLEOTIDE SEQUENCE</scope>
    <source>
        <strain evidence="1">J3-53</strain>
        <plasmid evidence="1">pJ353-116</plasmid>
    </source>
</reference>
<organism evidence="1">
    <name type="scientific">Arthrobacter sp. J3.53</name>
    <dbReference type="NCBI Taxonomy" id="347215"/>
    <lineage>
        <taxon>Bacteria</taxon>
        <taxon>Bacillati</taxon>
        <taxon>Actinomycetota</taxon>
        <taxon>Actinomycetes</taxon>
        <taxon>Micrococcales</taxon>
        <taxon>Micrococcaceae</taxon>
        <taxon>Arthrobacter</taxon>
    </lineage>
</organism>
<evidence type="ECO:0000313" key="1">
    <source>
        <dbReference type="EMBL" id="AFK89580.1"/>
    </source>
</evidence>
<dbReference type="EMBL" id="JQ418531">
    <property type="protein sequence ID" value="AFK89580.1"/>
    <property type="molecule type" value="Genomic_DNA"/>
</dbReference>
<dbReference type="AlphaFoldDB" id="I3W1V3"/>